<dbReference type="AlphaFoldDB" id="U7D7H3"/>
<dbReference type="InterPro" id="IPR000160">
    <property type="entry name" value="GGDEF_dom"/>
</dbReference>
<organism evidence="4 5">
    <name type="scientific">Chitinivibrio alkaliphilus ACht1</name>
    <dbReference type="NCBI Taxonomy" id="1313304"/>
    <lineage>
        <taxon>Bacteria</taxon>
        <taxon>Pseudomonadati</taxon>
        <taxon>Fibrobacterota</taxon>
        <taxon>Chitinivibrionia</taxon>
        <taxon>Chitinivibrionales</taxon>
        <taxon>Chitinivibrionaceae</taxon>
        <taxon>Chitinivibrio</taxon>
    </lineage>
</organism>
<sequence length="447" mass="49898">MISLPAFFPKNIFCGVNGAAFMVWCMFPDVVKRSAMDYILIVERDEQTATEIAQLIGTRFACPVAWFSSLEEAGEFACAHPIEVLLLDISFSLDNYGPFGDIPVIPVTHGIPLTTRAMLRASCLLDSLRDYSPHNRAYLLTLIEQLPYRRSLSVAVIHTSSALEQLIYGRLESLGVSPFFLKKLPKKMTVFRTHPVHMVFLDGAYRDAGVQFLQGLRHEFHKLELHVIVLLEEGYSHGDALIWLHAGANRCVEKSISGSQALELFTLQVNNAIQQQISYLEMQYMAKRDALTGAYNRRYFMEVGESLYANYTRGNLKIAVAMLDIDDFKQINDTYGHPVGDKVICALYETCVSLLRRNDLVARFGGEEFCLLLTGDSMAHASEVLERLRMAVERTIIPLSGGDSVTYTISLGLCCEDCGSLGEMIQSADRLLYQAKKSGKNCLISSG</sequence>
<name>U7D7H3_9BACT</name>
<dbReference type="Pfam" id="PF00990">
    <property type="entry name" value="GGDEF"/>
    <property type="match status" value="1"/>
</dbReference>
<keyword evidence="5" id="KW-1185">Reference proteome</keyword>
<dbReference type="GO" id="GO:0052621">
    <property type="term" value="F:diguanylate cyclase activity"/>
    <property type="evidence" value="ECO:0007669"/>
    <property type="project" value="UniProtKB-EC"/>
</dbReference>
<protein>
    <recommendedName>
        <fullName evidence="1">diguanylate cyclase</fullName>
        <ecNumber evidence="1">2.7.7.65</ecNumber>
    </recommendedName>
</protein>
<dbReference type="EC" id="2.7.7.65" evidence="1"/>
<dbReference type="PANTHER" id="PTHR45138:SF9">
    <property type="entry name" value="DIGUANYLATE CYCLASE DGCM-RELATED"/>
    <property type="match status" value="1"/>
</dbReference>
<dbReference type="Gene3D" id="3.30.70.270">
    <property type="match status" value="1"/>
</dbReference>
<dbReference type="PROSITE" id="PS50887">
    <property type="entry name" value="GGDEF"/>
    <property type="match status" value="1"/>
</dbReference>
<dbReference type="GO" id="GO:0005886">
    <property type="term" value="C:plasma membrane"/>
    <property type="evidence" value="ECO:0007669"/>
    <property type="project" value="TreeGrafter"/>
</dbReference>
<evidence type="ECO:0000256" key="2">
    <source>
        <dbReference type="ARBA" id="ARBA00034247"/>
    </source>
</evidence>
<dbReference type="GO" id="GO:1902201">
    <property type="term" value="P:negative regulation of bacterial-type flagellum-dependent cell motility"/>
    <property type="evidence" value="ECO:0007669"/>
    <property type="project" value="TreeGrafter"/>
</dbReference>
<dbReference type="FunFam" id="3.30.70.270:FF:000001">
    <property type="entry name" value="Diguanylate cyclase domain protein"/>
    <property type="match status" value="1"/>
</dbReference>
<dbReference type="STRING" id="1313304.CALK_2081"/>
<proteinExistence type="predicted"/>
<dbReference type="CDD" id="cd01949">
    <property type="entry name" value="GGDEF"/>
    <property type="match status" value="1"/>
</dbReference>
<dbReference type="InterPro" id="IPR050469">
    <property type="entry name" value="Diguanylate_Cyclase"/>
</dbReference>
<gene>
    <name evidence="4" type="ORF">CALK_2081</name>
</gene>
<dbReference type="PANTHER" id="PTHR45138">
    <property type="entry name" value="REGULATORY COMPONENTS OF SENSORY TRANSDUCTION SYSTEM"/>
    <property type="match status" value="1"/>
</dbReference>
<accession>U7D7H3</accession>
<evidence type="ECO:0000313" key="4">
    <source>
        <dbReference type="EMBL" id="ERP31052.1"/>
    </source>
</evidence>
<feature type="domain" description="GGDEF" evidence="3">
    <location>
        <begin position="316"/>
        <end position="447"/>
    </location>
</feature>
<evidence type="ECO:0000256" key="1">
    <source>
        <dbReference type="ARBA" id="ARBA00012528"/>
    </source>
</evidence>
<reference evidence="4 5" key="1">
    <citation type="journal article" date="2013" name="Environ. Microbiol.">
        <title>Genome analysis of Chitinivibrio alkaliphilus gen. nov., sp. nov., a novel extremely haloalkaliphilic anaerobic chitinolytic bacterium from the candidate phylum Termite Group 3.</title>
        <authorList>
            <person name="Sorokin D.Y."/>
            <person name="Gumerov V.M."/>
            <person name="Rakitin A.L."/>
            <person name="Beletsky A.V."/>
            <person name="Damste J.S."/>
            <person name="Muyzer G."/>
            <person name="Mardanov A.V."/>
            <person name="Ravin N.V."/>
        </authorList>
    </citation>
    <scope>NUCLEOTIDE SEQUENCE [LARGE SCALE GENOMIC DNA]</scope>
    <source>
        <strain evidence="4 5">ACht1</strain>
    </source>
</reference>
<evidence type="ECO:0000313" key="5">
    <source>
        <dbReference type="Proteomes" id="UP000017148"/>
    </source>
</evidence>
<comment type="catalytic activity">
    <reaction evidence="2">
        <text>2 GTP = 3',3'-c-di-GMP + 2 diphosphate</text>
        <dbReference type="Rhea" id="RHEA:24898"/>
        <dbReference type="ChEBI" id="CHEBI:33019"/>
        <dbReference type="ChEBI" id="CHEBI:37565"/>
        <dbReference type="ChEBI" id="CHEBI:58805"/>
        <dbReference type="EC" id="2.7.7.65"/>
    </reaction>
</comment>
<comment type="caution">
    <text evidence="4">The sequence shown here is derived from an EMBL/GenBank/DDBJ whole genome shotgun (WGS) entry which is preliminary data.</text>
</comment>
<dbReference type="NCBIfam" id="TIGR00254">
    <property type="entry name" value="GGDEF"/>
    <property type="match status" value="1"/>
</dbReference>
<dbReference type="SUPFAM" id="SSF55073">
    <property type="entry name" value="Nucleotide cyclase"/>
    <property type="match status" value="1"/>
</dbReference>
<dbReference type="EMBL" id="ASJR01000021">
    <property type="protein sequence ID" value="ERP31052.1"/>
    <property type="molecule type" value="Genomic_DNA"/>
</dbReference>
<dbReference type="Proteomes" id="UP000017148">
    <property type="component" value="Unassembled WGS sequence"/>
</dbReference>
<dbReference type="GO" id="GO:0043709">
    <property type="term" value="P:cell adhesion involved in single-species biofilm formation"/>
    <property type="evidence" value="ECO:0007669"/>
    <property type="project" value="TreeGrafter"/>
</dbReference>
<dbReference type="InterPro" id="IPR043128">
    <property type="entry name" value="Rev_trsase/Diguanyl_cyclase"/>
</dbReference>
<dbReference type="SMART" id="SM00267">
    <property type="entry name" value="GGDEF"/>
    <property type="match status" value="1"/>
</dbReference>
<dbReference type="eggNOG" id="COG3706">
    <property type="taxonomic scope" value="Bacteria"/>
</dbReference>
<evidence type="ECO:0000259" key="3">
    <source>
        <dbReference type="PROSITE" id="PS50887"/>
    </source>
</evidence>
<dbReference type="InterPro" id="IPR029787">
    <property type="entry name" value="Nucleotide_cyclase"/>
</dbReference>